<evidence type="ECO:0000256" key="3">
    <source>
        <dbReference type="ARBA" id="ARBA00023004"/>
    </source>
</evidence>
<dbReference type="Proteomes" id="UP000243494">
    <property type="component" value="Unassembled WGS sequence"/>
</dbReference>
<dbReference type="InterPro" id="IPR002780">
    <property type="entry name" value="Hyd_form_HypD"/>
</dbReference>
<dbReference type="InterPro" id="IPR042244">
    <property type="entry name" value="HypD_2_sf"/>
</dbReference>
<dbReference type="InterPro" id="IPR042243">
    <property type="entry name" value="HypD_1"/>
</dbReference>
<sequence length="369" mass="41628">MKYVDEFRDVDITKKLINKIYKKFEGRDINKRVNIMEVCGTHTMSIYKNGIDKLLPKNINLLSGPGCPVCVTDTSYVDSAIDLSKNKNIIICTFSDMLRVLGSKSSLSNEKLNGSNIVSIYSPLDCIYIANKNKEKEVIFLGVGFETTIPIIGLTIKKAYESNINNFSLLSSLKTMPNAMKKLILDPKAYIDGFICPGHVGSVIGTDDFDKLARENNMPMVMAGFEHVDIVYAIYSLCEMIENKEYKCKNQYKRAVRDNGNKLAKNVINEVFEITNSNWRGLGNIKDTGLKIKEKYKQFDAIYKFKLNIEESNHINGCLCGEVLRGVKKPTQCKLFKSKCTPLNPIGPCMVSQEGTCANFYRYVLEDNI</sequence>
<dbReference type="GO" id="GO:0005506">
    <property type="term" value="F:iron ion binding"/>
    <property type="evidence" value="ECO:0007669"/>
    <property type="project" value="TreeGrafter"/>
</dbReference>
<evidence type="ECO:0000256" key="1">
    <source>
        <dbReference type="ARBA" id="ARBA00007888"/>
    </source>
</evidence>
<dbReference type="RefSeq" id="WP_095406792.1">
    <property type="nucleotide sequence ID" value="NZ_NOJZ02000018.1"/>
</dbReference>
<comment type="similarity">
    <text evidence="1">Belongs to the HypD family.</text>
</comment>
<evidence type="ECO:0000313" key="5">
    <source>
        <dbReference type="Proteomes" id="UP000243494"/>
    </source>
</evidence>
<keyword evidence="3" id="KW-0408">Iron</keyword>
<reference evidence="4 5" key="1">
    <citation type="journal article" date="2017" name="Genome Announc.">
        <title>Draft Genome Sequence of Romboutsia maritimum sp. nov. Strain CCRI-22766(T), Isolated from Coastal Estuarine Mud.</title>
        <authorList>
            <person name="Maheux A.F."/>
            <person name="Boudreau D.K."/>
            <person name="Berube E."/>
            <person name="Boissinot M."/>
            <person name="Raymond F."/>
            <person name="Brodeur S."/>
            <person name="Corbeil J."/>
            <person name="Brightwell G."/>
            <person name="Broda D."/>
            <person name="Omar R.F."/>
            <person name="Bergeron M.G."/>
        </authorList>
    </citation>
    <scope>NUCLEOTIDE SEQUENCE [LARGE SCALE GENOMIC DNA]</scope>
    <source>
        <strain evidence="4 5">CCRI-22766</strain>
    </source>
</reference>
<comment type="caution">
    <text evidence="4">The sequence shown here is derived from an EMBL/GenBank/DDBJ whole genome shotgun (WGS) entry which is preliminary data.</text>
</comment>
<keyword evidence="2" id="KW-0479">Metal-binding</keyword>
<dbReference type="GO" id="GO:0070025">
    <property type="term" value="F:carbon monoxide binding"/>
    <property type="evidence" value="ECO:0007669"/>
    <property type="project" value="TreeGrafter"/>
</dbReference>
<dbReference type="Gene3D" id="6.10.20.100">
    <property type="match status" value="1"/>
</dbReference>
<dbReference type="Pfam" id="PF01924">
    <property type="entry name" value="HypD"/>
    <property type="match status" value="1"/>
</dbReference>
<gene>
    <name evidence="4" type="ORF">CHF27_009865</name>
</gene>
<dbReference type="GO" id="GO:0051604">
    <property type="term" value="P:protein maturation"/>
    <property type="evidence" value="ECO:0007669"/>
    <property type="project" value="TreeGrafter"/>
</dbReference>
<dbReference type="NCBIfam" id="TIGR00075">
    <property type="entry name" value="hypD"/>
    <property type="match status" value="1"/>
</dbReference>
<dbReference type="AlphaFoldDB" id="A0A371IRN6"/>
<dbReference type="PANTHER" id="PTHR30149">
    <property type="entry name" value="HYDROGENASE PROTEIN ASSEMBLY PROTEIN HYPD"/>
    <property type="match status" value="1"/>
</dbReference>
<evidence type="ECO:0000256" key="2">
    <source>
        <dbReference type="ARBA" id="ARBA00022723"/>
    </source>
</evidence>
<keyword evidence="5" id="KW-1185">Reference proteome</keyword>
<dbReference type="GO" id="GO:0051539">
    <property type="term" value="F:4 iron, 4 sulfur cluster binding"/>
    <property type="evidence" value="ECO:0007669"/>
    <property type="project" value="TreeGrafter"/>
</dbReference>
<accession>A0A371IRN6</accession>
<dbReference type="OrthoDB" id="9770424at2"/>
<proteinExistence type="inferred from homology"/>
<name>A0A371IRN6_9FIRM</name>
<protein>
    <submittedName>
        <fullName evidence="4">Hydrogenase formation protein HypD</fullName>
    </submittedName>
</protein>
<dbReference type="Gene3D" id="3.40.50.11750">
    <property type="entry name" value="HypD, alpha/beta domain 1"/>
    <property type="match status" value="2"/>
</dbReference>
<dbReference type="PANTHER" id="PTHR30149:SF0">
    <property type="entry name" value="HYDROGENASE MATURATION FACTOR HYPD"/>
    <property type="match status" value="1"/>
</dbReference>
<evidence type="ECO:0000313" key="4">
    <source>
        <dbReference type="EMBL" id="RDY23139.1"/>
    </source>
</evidence>
<organism evidence="4 5">
    <name type="scientific">Romboutsia maritimum</name>
    <dbReference type="NCBI Taxonomy" id="2020948"/>
    <lineage>
        <taxon>Bacteria</taxon>
        <taxon>Bacillati</taxon>
        <taxon>Bacillota</taxon>
        <taxon>Clostridia</taxon>
        <taxon>Peptostreptococcales</taxon>
        <taxon>Peptostreptococcaceae</taxon>
        <taxon>Romboutsia</taxon>
    </lineage>
</organism>
<dbReference type="PIRSF" id="PIRSF005622">
    <property type="entry name" value="Hydrgn_mat_hypD"/>
    <property type="match status" value="1"/>
</dbReference>
<dbReference type="EMBL" id="NOJZ02000018">
    <property type="protein sequence ID" value="RDY23139.1"/>
    <property type="molecule type" value="Genomic_DNA"/>
</dbReference>